<reference evidence="2" key="1">
    <citation type="submission" date="2020-05" db="EMBL/GenBank/DDBJ databases">
        <authorList>
            <person name="Chiriac C."/>
            <person name="Salcher M."/>
            <person name="Ghai R."/>
            <person name="Kavagutti S V."/>
        </authorList>
    </citation>
    <scope>NUCLEOTIDE SEQUENCE</scope>
</reference>
<dbReference type="Pfam" id="PF01738">
    <property type="entry name" value="DLH"/>
    <property type="match status" value="1"/>
</dbReference>
<dbReference type="PANTHER" id="PTHR46623">
    <property type="entry name" value="CARBOXYMETHYLENEBUTENOLIDASE-RELATED"/>
    <property type="match status" value="1"/>
</dbReference>
<evidence type="ECO:0000313" key="2">
    <source>
        <dbReference type="EMBL" id="CAB4907576.1"/>
    </source>
</evidence>
<dbReference type="SUPFAM" id="SSF53474">
    <property type="entry name" value="alpha/beta-Hydrolases"/>
    <property type="match status" value="1"/>
</dbReference>
<protein>
    <submittedName>
        <fullName evidence="2">Unannotated protein</fullName>
    </submittedName>
</protein>
<dbReference type="PANTHER" id="PTHR46623:SF6">
    <property type="entry name" value="ALPHA_BETA-HYDROLASES SUPERFAMILY PROTEIN"/>
    <property type="match status" value="1"/>
</dbReference>
<sequence length="249" mass="26743">MCHSDASRPPAPPRFGEVVEQSFLTLTASDGNEFAAYFAAPAESPRCGVVILPDVRGLHPYYVALADRFAEAGLAAVAYDFYARTAGVPEGFMRAEDFVWEPHRDASTQPGIDDDALAAINYLRSRTSPTLPVITLGFCFGGSQTWRQSAGDLPIAGAVGFYGRPSLVGDAANHASKPVIMIIAGEDFGTPLPEQLALAETMRAAGAEVEAYVYDGAPHSFFDRSFADWTDACADVWDHVLAFTDRLSV</sequence>
<dbReference type="AlphaFoldDB" id="A0A6J7GKN1"/>
<evidence type="ECO:0000259" key="1">
    <source>
        <dbReference type="Pfam" id="PF01738"/>
    </source>
</evidence>
<organism evidence="2">
    <name type="scientific">freshwater metagenome</name>
    <dbReference type="NCBI Taxonomy" id="449393"/>
    <lineage>
        <taxon>unclassified sequences</taxon>
        <taxon>metagenomes</taxon>
        <taxon>ecological metagenomes</taxon>
    </lineage>
</organism>
<dbReference type="EMBL" id="CAFBMR010000013">
    <property type="protein sequence ID" value="CAB4907576.1"/>
    <property type="molecule type" value="Genomic_DNA"/>
</dbReference>
<proteinExistence type="predicted"/>
<dbReference type="InterPro" id="IPR051049">
    <property type="entry name" value="Dienelactone_hydrolase-like"/>
</dbReference>
<name>A0A6J7GKN1_9ZZZZ</name>
<accession>A0A6J7GKN1</accession>
<dbReference type="Gene3D" id="3.40.50.1820">
    <property type="entry name" value="alpha/beta hydrolase"/>
    <property type="match status" value="1"/>
</dbReference>
<dbReference type="InterPro" id="IPR002925">
    <property type="entry name" value="Dienelactn_hydro"/>
</dbReference>
<dbReference type="InterPro" id="IPR029058">
    <property type="entry name" value="AB_hydrolase_fold"/>
</dbReference>
<gene>
    <name evidence="2" type="ORF">UFOPK3610_00548</name>
</gene>
<dbReference type="GO" id="GO:0016787">
    <property type="term" value="F:hydrolase activity"/>
    <property type="evidence" value="ECO:0007669"/>
    <property type="project" value="InterPro"/>
</dbReference>
<feature type="domain" description="Dienelactone hydrolase" evidence="1">
    <location>
        <begin position="34"/>
        <end position="243"/>
    </location>
</feature>